<keyword evidence="1 4" id="KW-0479">Metal-binding</keyword>
<comment type="similarity">
    <text evidence="4">Belongs to the zinc-containing alcohol dehydrogenase family.</text>
</comment>
<dbReference type="PANTHER" id="PTHR43401:SF2">
    <property type="entry name" value="L-THREONINE 3-DEHYDROGENASE"/>
    <property type="match status" value="1"/>
</dbReference>
<name>A0AAW4TY22_9FIRM</name>
<dbReference type="Proteomes" id="UP001198190">
    <property type="component" value="Unassembled WGS sequence"/>
</dbReference>
<dbReference type="Gene3D" id="3.40.50.720">
    <property type="entry name" value="NAD(P)-binding Rossmann-like Domain"/>
    <property type="match status" value="1"/>
</dbReference>
<organism evidence="6 7">
    <name type="scientific">Megamonas funiformis</name>
    <dbReference type="NCBI Taxonomy" id="437897"/>
    <lineage>
        <taxon>Bacteria</taxon>
        <taxon>Bacillati</taxon>
        <taxon>Bacillota</taxon>
        <taxon>Negativicutes</taxon>
        <taxon>Selenomonadales</taxon>
        <taxon>Selenomonadaceae</taxon>
        <taxon>Megamonas</taxon>
    </lineage>
</organism>
<dbReference type="InterPro" id="IPR002328">
    <property type="entry name" value="ADH_Zn_CS"/>
</dbReference>
<dbReference type="AlphaFoldDB" id="A0AAW4TY22"/>
<dbReference type="SUPFAM" id="SSF51735">
    <property type="entry name" value="NAD(P)-binding Rossmann-fold domains"/>
    <property type="match status" value="1"/>
</dbReference>
<evidence type="ECO:0000256" key="4">
    <source>
        <dbReference type="RuleBase" id="RU361277"/>
    </source>
</evidence>
<dbReference type="Pfam" id="PF08240">
    <property type="entry name" value="ADH_N"/>
    <property type="match status" value="1"/>
</dbReference>
<dbReference type="PANTHER" id="PTHR43401">
    <property type="entry name" value="L-THREONINE 3-DEHYDROGENASE"/>
    <property type="match status" value="1"/>
</dbReference>
<dbReference type="InterPro" id="IPR050129">
    <property type="entry name" value="Zn_alcohol_dh"/>
</dbReference>
<keyword evidence="3" id="KW-0560">Oxidoreductase</keyword>
<reference evidence="6" key="1">
    <citation type="submission" date="2021-10" db="EMBL/GenBank/DDBJ databases">
        <title>Collection of gut derived symbiotic bacterial strains cultured from healthy donors.</title>
        <authorList>
            <person name="Lin H."/>
            <person name="Littmann E."/>
            <person name="Claire K."/>
            <person name="Pamer E."/>
        </authorList>
    </citation>
    <scope>NUCLEOTIDE SEQUENCE</scope>
    <source>
        <strain evidence="6">MSK.7.16</strain>
    </source>
</reference>
<dbReference type="InterPro" id="IPR011032">
    <property type="entry name" value="GroES-like_sf"/>
</dbReference>
<dbReference type="Pfam" id="PF00107">
    <property type="entry name" value="ADH_zinc_N"/>
    <property type="match status" value="1"/>
</dbReference>
<dbReference type="RefSeq" id="WP_227152506.1">
    <property type="nucleotide sequence ID" value="NZ_CAUBDY010000002.1"/>
</dbReference>
<gene>
    <name evidence="6" type="ORF">LIY65_00375</name>
</gene>
<dbReference type="InterPro" id="IPR036291">
    <property type="entry name" value="NAD(P)-bd_dom_sf"/>
</dbReference>
<evidence type="ECO:0000259" key="5">
    <source>
        <dbReference type="SMART" id="SM00829"/>
    </source>
</evidence>
<evidence type="ECO:0000256" key="2">
    <source>
        <dbReference type="ARBA" id="ARBA00022833"/>
    </source>
</evidence>
<evidence type="ECO:0000256" key="1">
    <source>
        <dbReference type="ARBA" id="ARBA00022723"/>
    </source>
</evidence>
<dbReference type="GO" id="GO:0016491">
    <property type="term" value="F:oxidoreductase activity"/>
    <property type="evidence" value="ECO:0007669"/>
    <property type="project" value="UniProtKB-KW"/>
</dbReference>
<evidence type="ECO:0000313" key="6">
    <source>
        <dbReference type="EMBL" id="MCB6827134.1"/>
    </source>
</evidence>
<dbReference type="InterPro" id="IPR013154">
    <property type="entry name" value="ADH-like_N"/>
</dbReference>
<dbReference type="CDD" id="cd08261">
    <property type="entry name" value="Zn_ADH7"/>
    <property type="match status" value="1"/>
</dbReference>
<comment type="caution">
    <text evidence="6">The sequence shown here is derived from an EMBL/GenBank/DDBJ whole genome shotgun (WGS) entry which is preliminary data.</text>
</comment>
<protein>
    <submittedName>
        <fullName evidence="6">Zinc-binding alcohol dehydrogenase family protein</fullName>
    </submittedName>
</protein>
<dbReference type="SUPFAM" id="SSF50129">
    <property type="entry name" value="GroES-like"/>
    <property type="match status" value="1"/>
</dbReference>
<dbReference type="SMART" id="SM00829">
    <property type="entry name" value="PKS_ER"/>
    <property type="match status" value="1"/>
</dbReference>
<dbReference type="GO" id="GO:0008270">
    <property type="term" value="F:zinc ion binding"/>
    <property type="evidence" value="ECO:0007669"/>
    <property type="project" value="InterPro"/>
</dbReference>
<sequence length="339" mass="37119">MKAAVVYGINDLRLEEIEKPQIERDDQILVKIKAVGICGSDIHILHGANPFATYPRIMGHEMVGEVEAVGDNVKNIAIGDHIVVEPITYCGKCYACRKGMPNVCQQLKVSGVHVDGGMREYIVIAEKQAHKIKKDIPWTTAVLAEPYTIAGNVTTRTNISAGDKVVIQGAGPIGITILRMAKVKGATVLVTDMVDEKLAFAKENGADMVVNPSKENLIEAVKTWTDGEMANVVIDAACTPKTFEICFDLVSIAGTIGVLGMDEKPSNIPQIHFMKKQLTVVGSRLQAYQFAPVIRLMEAGYLKDDALVTHKFKFSDIKEAFKLIEENPEKVKKAVLIFE</sequence>
<comment type="cofactor">
    <cofactor evidence="4">
        <name>Zn(2+)</name>
        <dbReference type="ChEBI" id="CHEBI:29105"/>
    </cofactor>
</comment>
<evidence type="ECO:0000313" key="7">
    <source>
        <dbReference type="Proteomes" id="UP001198190"/>
    </source>
</evidence>
<dbReference type="Gene3D" id="3.90.180.10">
    <property type="entry name" value="Medium-chain alcohol dehydrogenases, catalytic domain"/>
    <property type="match status" value="1"/>
</dbReference>
<dbReference type="EMBL" id="JAJCGD010000001">
    <property type="protein sequence ID" value="MCB6827134.1"/>
    <property type="molecule type" value="Genomic_DNA"/>
</dbReference>
<evidence type="ECO:0000256" key="3">
    <source>
        <dbReference type="ARBA" id="ARBA00023002"/>
    </source>
</evidence>
<keyword evidence="2 4" id="KW-0862">Zinc</keyword>
<dbReference type="InterPro" id="IPR020843">
    <property type="entry name" value="ER"/>
</dbReference>
<feature type="domain" description="Enoyl reductase (ER)" evidence="5">
    <location>
        <begin position="8"/>
        <end position="336"/>
    </location>
</feature>
<dbReference type="PROSITE" id="PS00059">
    <property type="entry name" value="ADH_ZINC"/>
    <property type="match status" value="1"/>
</dbReference>
<proteinExistence type="inferred from homology"/>
<dbReference type="InterPro" id="IPR013149">
    <property type="entry name" value="ADH-like_C"/>
</dbReference>
<accession>A0AAW4TY22</accession>